<keyword evidence="1" id="KW-0175">Coiled coil</keyword>
<dbReference type="EMBL" id="AZHX01000147">
    <property type="protein sequence ID" value="ETX08721.1"/>
    <property type="molecule type" value="Genomic_DNA"/>
</dbReference>
<feature type="region of interest" description="Disordered" evidence="2">
    <location>
        <begin position="114"/>
        <end position="144"/>
    </location>
</feature>
<evidence type="ECO:0000256" key="2">
    <source>
        <dbReference type="SAM" id="MobiDB-lite"/>
    </source>
</evidence>
<evidence type="ECO:0000313" key="3">
    <source>
        <dbReference type="EMBL" id="ETX08721.1"/>
    </source>
</evidence>
<evidence type="ECO:0000313" key="4">
    <source>
        <dbReference type="Proteomes" id="UP000019140"/>
    </source>
</evidence>
<accession>W4MFM7</accession>
<feature type="compositionally biased region" description="Basic and acidic residues" evidence="2">
    <location>
        <begin position="118"/>
        <end position="144"/>
    </location>
</feature>
<comment type="caution">
    <text evidence="3">The sequence shown here is derived from an EMBL/GenBank/DDBJ whole genome shotgun (WGS) entry which is preliminary data.</text>
</comment>
<protein>
    <submittedName>
        <fullName evidence="3">Uncharacterized protein</fullName>
    </submittedName>
</protein>
<dbReference type="AlphaFoldDB" id="W4MFM7"/>
<gene>
    <name evidence="3" type="ORF">ETSY2_03705</name>
</gene>
<dbReference type="Proteomes" id="UP000019140">
    <property type="component" value="Unassembled WGS sequence"/>
</dbReference>
<name>W4MFM7_9BACT</name>
<organism evidence="3 4">
    <name type="scientific">Candidatus Entotheonella gemina</name>
    <dbReference type="NCBI Taxonomy" id="1429439"/>
    <lineage>
        <taxon>Bacteria</taxon>
        <taxon>Pseudomonadati</taxon>
        <taxon>Nitrospinota/Tectimicrobiota group</taxon>
        <taxon>Candidatus Tectimicrobiota</taxon>
        <taxon>Candidatus Entotheonellia</taxon>
        <taxon>Candidatus Entotheonellales</taxon>
        <taxon>Candidatus Entotheonellaceae</taxon>
        <taxon>Candidatus Entotheonella</taxon>
    </lineage>
</organism>
<reference evidence="3 4" key="1">
    <citation type="journal article" date="2014" name="Nature">
        <title>An environmental bacterial taxon with a large and distinct metabolic repertoire.</title>
        <authorList>
            <person name="Wilson M.C."/>
            <person name="Mori T."/>
            <person name="Ruckert C."/>
            <person name="Uria A.R."/>
            <person name="Helf M.J."/>
            <person name="Takada K."/>
            <person name="Gernert C."/>
            <person name="Steffens U.A."/>
            <person name="Heycke N."/>
            <person name="Schmitt S."/>
            <person name="Rinke C."/>
            <person name="Helfrich E.J."/>
            <person name="Brachmann A.O."/>
            <person name="Gurgui C."/>
            <person name="Wakimoto T."/>
            <person name="Kracht M."/>
            <person name="Crusemann M."/>
            <person name="Hentschel U."/>
            <person name="Abe I."/>
            <person name="Matsunaga S."/>
            <person name="Kalinowski J."/>
            <person name="Takeyama H."/>
            <person name="Piel J."/>
        </authorList>
    </citation>
    <scope>NUCLEOTIDE SEQUENCE [LARGE SCALE GENOMIC DNA]</scope>
    <source>
        <strain evidence="4">TSY2</strain>
    </source>
</reference>
<proteinExistence type="predicted"/>
<evidence type="ECO:0000256" key="1">
    <source>
        <dbReference type="SAM" id="Coils"/>
    </source>
</evidence>
<dbReference type="HOGENOM" id="CLU_149857_0_0_7"/>
<feature type="coiled-coil region" evidence="1">
    <location>
        <begin position="15"/>
        <end position="42"/>
    </location>
</feature>
<keyword evidence="4" id="KW-1185">Reference proteome</keyword>
<sequence length="144" mass="16423">MPKNINAAEFWTPERRAEDQRIRELELQNREQARELGDALNAEAFKHPQVPFAALACLRYERQRLGLSDNDMATHGLDADALASMLGYNPNPSLSTLQAYAKAVGKRIRIMFDDADSPEARKADHDEQRRQEFLARKRDREAGS</sequence>